<organism evidence="2 3">
    <name type="scientific">Planktothrix tepida PCC 9214</name>
    <dbReference type="NCBI Taxonomy" id="671072"/>
    <lineage>
        <taxon>Bacteria</taxon>
        <taxon>Bacillati</taxon>
        <taxon>Cyanobacteriota</taxon>
        <taxon>Cyanophyceae</taxon>
        <taxon>Oscillatoriophycideae</taxon>
        <taxon>Oscillatoriales</taxon>
        <taxon>Microcoleaceae</taxon>
        <taxon>Planktothrix</taxon>
    </lineage>
</organism>
<evidence type="ECO:0000259" key="1">
    <source>
        <dbReference type="Pfam" id="PF13767"/>
    </source>
</evidence>
<gene>
    <name evidence="2" type="ORF">PL9214650397</name>
</gene>
<dbReference type="STRING" id="671072.PL9214650397"/>
<accession>A0A1J1LRX7</accession>
<feature type="domain" description="DUF4168" evidence="1">
    <location>
        <begin position="55"/>
        <end position="147"/>
    </location>
</feature>
<dbReference type="RefSeq" id="WP_072721822.1">
    <property type="nucleotide sequence ID" value="NZ_LN889813.1"/>
</dbReference>
<protein>
    <recommendedName>
        <fullName evidence="1">DUF4168 domain-containing protein</fullName>
    </recommendedName>
</protein>
<evidence type="ECO:0000313" key="2">
    <source>
        <dbReference type="EMBL" id="CUR34958.1"/>
    </source>
</evidence>
<keyword evidence="3" id="KW-1185">Reference proteome</keyword>
<dbReference type="Pfam" id="PF13767">
    <property type="entry name" value="DUF4168"/>
    <property type="match status" value="1"/>
</dbReference>
<sequence>MKTTFPIGQFLSKSLTVAVLSACGGFLGWSQTPSQPIPYLSWGSAAQAQESFNYSEENIRNYARAALALESRRHEVANEIKKIVGDVPRIICDQPTSFTALPGNAPKLAVSYCDQAKQIIESKGLTVSLFNEMTRQQQNNPSFRQRIQAEILQLLQSGGK</sequence>
<name>A0A1J1LRX7_9CYAN</name>
<dbReference type="AlphaFoldDB" id="A0A1J1LRX7"/>
<dbReference type="OrthoDB" id="565076at2"/>
<dbReference type="Proteomes" id="UP000184315">
    <property type="component" value="Unassembled WGS sequence"/>
</dbReference>
<evidence type="ECO:0000313" key="3">
    <source>
        <dbReference type="Proteomes" id="UP000184315"/>
    </source>
</evidence>
<proteinExistence type="predicted"/>
<dbReference type="InterPro" id="IPR025433">
    <property type="entry name" value="DUF4168"/>
</dbReference>
<reference evidence="3" key="1">
    <citation type="submission" date="2015-10" db="EMBL/GenBank/DDBJ databases">
        <authorList>
            <person name="Regsiter A."/>
            <person name="william w."/>
        </authorList>
    </citation>
    <scope>NUCLEOTIDE SEQUENCE [LARGE SCALE GENOMIC DNA]</scope>
</reference>
<dbReference type="EMBL" id="CZDF01000172">
    <property type="protein sequence ID" value="CUR34958.1"/>
    <property type="molecule type" value="Genomic_DNA"/>
</dbReference>